<dbReference type="Pfam" id="PF03720">
    <property type="entry name" value="UDPG_MGDP_dh_C"/>
    <property type="match status" value="1"/>
</dbReference>
<evidence type="ECO:0000256" key="2">
    <source>
        <dbReference type="ARBA" id="ARBA00023027"/>
    </source>
</evidence>
<feature type="domain" description="UDP-glucose/GDP-mannose dehydrogenase C-terminal" evidence="3">
    <location>
        <begin position="215"/>
        <end position="311"/>
    </location>
</feature>
<evidence type="ECO:0000313" key="4">
    <source>
        <dbReference type="EMBL" id="HBK53006.1"/>
    </source>
</evidence>
<dbReference type="InterPro" id="IPR014027">
    <property type="entry name" value="UDP-Glc/GDP-Man_DH_C"/>
</dbReference>
<protein>
    <submittedName>
        <fullName evidence="4">UDP-N-acetyl-D-glucosamine dehydrogenase</fullName>
    </submittedName>
</protein>
<dbReference type="GO" id="GO:0016628">
    <property type="term" value="F:oxidoreductase activity, acting on the CH-CH group of donors, NAD or NADP as acceptor"/>
    <property type="evidence" value="ECO:0007669"/>
    <property type="project" value="InterPro"/>
</dbReference>
<dbReference type="InterPro" id="IPR036291">
    <property type="entry name" value="NAD(P)-bd_dom_sf"/>
</dbReference>
<evidence type="ECO:0000259" key="3">
    <source>
        <dbReference type="SMART" id="SM00984"/>
    </source>
</evidence>
<dbReference type="PANTHER" id="PTHR43491">
    <property type="entry name" value="UDP-N-ACETYL-D-MANNOSAMINE DEHYDROGENASE"/>
    <property type="match status" value="1"/>
</dbReference>
<organism evidence="4 5">
    <name type="scientific">Syntrophomonas wolfei</name>
    <dbReference type="NCBI Taxonomy" id="863"/>
    <lineage>
        <taxon>Bacteria</taxon>
        <taxon>Bacillati</taxon>
        <taxon>Bacillota</taxon>
        <taxon>Clostridia</taxon>
        <taxon>Eubacteriales</taxon>
        <taxon>Syntrophomonadaceae</taxon>
        <taxon>Syntrophomonas</taxon>
    </lineage>
</organism>
<dbReference type="EMBL" id="DNZF01000078">
    <property type="protein sequence ID" value="HBK53006.1"/>
    <property type="molecule type" value="Genomic_DNA"/>
</dbReference>
<dbReference type="GO" id="GO:0051287">
    <property type="term" value="F:NAD binding"/>
    <property type="evidence" value="ECO:0007669"/>
    <property type="project" value="InterPro"/>
</dbReference>
<name>A0A354YWC8_9FIRM</name>
<keyword evidence="1" id="KW-0560">Oxidoreductase</keyword>
<dbReference type="SMART" id="SM00984">
    <property type="entry name" value="UDPG_MGDP_dh_C"/>
    <property type="match status" value="1"/>
</dbReference>
<dbReference type="SUPFAM" id="SSF48179">
    <property type="entry name" value="6-phosphogluconate dehydrogenase C-terminal domain-like"/>
    <property type="match status" value="1"/>
</dbReference>
<dbReference type="PIRSF" id="PIRSF000124">
    <property type="entry name" value="UDPglc_GDPman_dh"/>
    <property type="match status" value="1"/>
</dbReference>
<dbReference type="SUPFAM" id="SSF52413">
    <property type="entry name" value="UDP-glucose/GDP-mannose dehydrogenase C-terminal domain"/>
    <property type="match status" value="1"/>
</dbReference>
<feature type="non-terminal residue" evidence="4">
    <location>
        <position position="1"/>
    </location>
</feature>
<dbReference type="PIRSF" id="PIRSF500136">
    <property type="entry name" value="UDP_ManNAc_DH"/>
    <property type="match status" value="1"/>
</dbReference>
<dbReference type="InterPro" id="IPR036220">
    <property type="entry name" value="UDP-Glc/GDP-Man_DH_C_sf"/>
</dbReference>
<evidence type="ECO:0000313" key="5">
    <source>
        <dbReference type="Proteomes" id="UP000263273"/>
    </source>
</evidence>
<dbReference type="NCBIfam" id="TIGR03026">
    <property type="entry name" value="NDP-sugDHase"/>
    <property type="match status" value="1"/>
</dbReference>
<accession>A0A354YWC8</accession>
<dbReference type="SUPFAM" id="SSF51735">
    <property type="entry name" value="NAD(P)-binding Rossmann-fold domains"/>
    <property type="match status" value="1"/>
</dbReference>
<dbReference type="Gene3D" id="3.40.50.720">
    <property type="entry name" value="NAD(P)-binding Rossmann-like Domain"/>
    <property type="match status" value="2"/>
</dbReference>
<dbReference type="GO" id="GO:0000271">
    <property type="term" value="P:polysaccharide biosynthetic process"/>
    <property type="evidence" value="ECO:0007669"/>
    <property type="project" value="InterPro"/>
</dbReference>
<reference evidence="4 5" key="1">
    <citation type="journal article" date="2018" name="Nat. Biotechnol.">
        <title>A standardized bacterial taxonomy based on genome phylogeny substantially revises the tree of life.</title>
        <authorList>
            <person name="Parks D.H."/>
            <person name="Chuvochina M."/>
            <person name="Waite D.W."/>
            <person name="Rinke C."/>
            <person name="Skarshewski A."/>
            <person name="Chaumeil P.A."/>
            <person name="Hugenholtz P."/>
        </authorList>
    </citation>
    <scope>NUCLEOTIDE SEQUENCE [LARGE SCALE GENOMIC DNA]</scope>
    <source>
        <strain evidence="4">UBA10948</strain>
    </source>
</reference>
<keyword evidence="2" id="KW-0520">NAD</keyword>
<evidence type="ECO:0000256" key="1">
    <source>
        <dbReference type="ARBA" id="ARBA00023002"/>
    </source>
</evidence>
<sequence>SQIADHLHRGQLLTLESTTYPGTTQEVILPRLLSKGFKVGEDFFLAYSPERVDPGNKRFKTKNISKVVGGVTPACLDVACHFYAQAIKEVVPVSSPAAAEMIKVFENTYRAVNIALANELMFICDRMGLDVGEIVDAASTKPFGFQTFYPGPGVGGHCIPVDPFYLTWKVREYDFYSNLIELAIQINIKASYFVAEKVRYALDQTKKSICDARVLVLGAAYKKDVNDSRESPAVKIMSILASGGAKVVYHDPYIPTVELSPNHILKSVDLTAKEIARSDCVVIATDHSCFDYEMILRHAQILVDTRNATGKTPEGRAKVIKI</sequence>
<dbReference type="InterPro" id="IPR028359">
    <property type="entry name" value="UDP_ManNAc/GlcNAc_DH"/>
</dbReference>
<dbReference type="Proteomes" id="UP000263273">
    <property type="component" value="Unassembled WGS sequence"/>
</dbReference>
<dbReference type="InterPro" id="IPR001732">
    <property type="entry name" value="UDP-Glc/GDP-Man_DH_N"/>
</dbReference>
<dbReference type="InterPro" id="IPR008927">
    <property type="entry name" value="6-PGluconate_DH-like_C_sf"/>
</dbReference>
<proteinExistence type="predicted"/>
<dbReference type="PANTHER" id="PTHR43491:SF1">
    <property type="entry name" value="UDP-N-ACETYL-D-MANNOSAMINE DEHYDROGENASE"/>
    <property type="match status" value="1"/>
</dbReference>
<dbReference type="InterPro" id="IPR017476">
    <property type="entry name" value="UDP-Glc/GDP-Man"/>
</dbReference>
<dbReference type="AlphaFoldDB" id="A0A354YWC8"/>
<dbReference type="Pfam" id="PF00984">
    <property type="entry name" value="UDPG_MGDP_dh"/>
    <property type="match status" value="1"/>
</dbReference>
<gene>
    <name evidence="4" type="ORF">DDZ44_03595</name>
</gene>
<dbReference type="Pfam" id="PF03721">
    <property type="entry name" value="UDPG_MGDP_dh_N"/>
    <property type="match status" value="1"/>
</dbReference>
<comment type="caution">
    <text evidence="4">The sequence shown here is derived from an EMBL/GenBank/DDBJ whole genome shotgun (WGS) entry which is preliminary data.</text>
</comment>
<dbReference type="GO" id="GO:0016616">
    <property type="term" value="F:oxidoreductase activity, acting on the CH-OH group of donors, NAD or NADP as acceptor"/>
    <property type="evidence" value="ECO:0007669"/>
    <property type="project" value="InterPro"/>
</dbReference>
<dbReference type="InterPro" id="IPR014026">
    <property type="entry name" value="UDP-Glc/GDP-Man_DH_dimer"/>
</dbReference>